<dbReference type="Proteomes" id="UP001596495">
    <property type="component" value="Unassembled WGS sequence"/>
</dbReference>
<feature type="transmembrane region" description="Helical" evidence="1">
    <location>
        <begin position="310"/>
        <end position="335"/>
    </location>
</feature>
<evidence type="ECO:0000256" key="1">
    <source>
        <dbReference type="SAM" id="Phobius"/>
    </source>
</evidence>
<feature type="transmembrane region" description="Helical" evidence="1">
    <location>
        <begin position="115"/>
        <end position="143"/>
    </location>
</feature>
<keyword evidence="3" id="KW-0808">Transferase</keyword>
<dbReference type="PANTHER" id="PTHR37312:SF1">
    <property type="entry name" value="MEMBRANE-BOUND ACYLTRANSFERASE YKRP-RELATED"/>
    <property type="match status" value="1"/>
</dbReference>
<organism evidence="3 4">
    <name type="scientific">Hydrogenophaga bisanensis</name>
    <dbReference type="NCBI Taxonomy" id="439611"/>
    <lineage>
        <taxon>Bacteria</taxon>
        <taxon>Pseudomonadati</taxon>
        <taxon>Pseudomonadota</taxon>
        <taxon>Betaproteobacteria</taxon>
        <taxon>Burkholderiales</taxon>
        <taxon>Comamonadaceae</taxon>
        <taxon>Hydrogenophaga</taxon>
    </lineage>
</organism>
<proteinExistence type="predicted"/>
<evidence type="ECO:0000313" key="4">
    <source>
        <dbReference type="Proteomes" id="UP001596495"/>
    </source>
</evidence>
<gene>
    <name evidence="3" type="ORF">ACFQNJ_02530</name>
</gene>
<feature type="domain" description="Acyltransferase 3" evidence="2">
    <location>
        <begin position="8"/>
        <end position="325"/>
    </location>
</feature>
<sequence length="346" mass="38137">MTTATRETWIDALKGWGMILIVVGHVWSLSDVPQWYMWIFSFHVPLFFFAAGLTFKPGAAPLGEFLRRRLTTLLLPYLVYALLGYVFYVLGYAAAQLAGKTVAQFGYGLWWPLLGVFYGSVGDGLLVNSPLWFLPALFVAQALVHVIHTHVRLQWQRYALLLALFAIAAGIEEDIKAPFSLLPAMAAAVFIQMGLDWKRTARMTEISTGQRWLWLVVLAGLSLLSPINGAVGLAGPTVNQPVLFLLFALIGIGLSLLFVQLASVRIQDALAFIGRHSMGILVLHMLAIKGVKVVLSIGTGTSLDTMEHSILWGLLVLCVASLLMWPAIAVIERWLPWTLGNRRQAA</sequence>
<feature type="transmembrane region" description="Helical" evidence="1">
    <location>
        <begin position="278"/>
        <end position="298"/>
    </location>
</feature>
<dbReference type="RefSeq" id="WP_382253572.1">
    <property type="nucleotide sequence ID" value="NZ_JBHTBX010000001.1"/>
</dbReference>
<keyword evidence="4" id="KW-1185">Reference proteome</keyword>
<keyword evidence="1" id="KW-1133">Transmembrane helix</keyword>
<evidence type="ECO:0000313" key="3">
    <source>
        <dbReference type="EMBL" id="MFC7433383.1"/>
    </source>
</evidence>
<feature type="transmembrane region" description="Helical" evidence="1">
    <location>
        <begin position="243"/>
        <end position="266"/>
    </location>
</feature>
<keyword evidence="1" id="KW-0812">Transmembrane</keyword>
<keyword evidence="1" id="KW-0472">Membrane</keyword>
<dbReference type="InterPro" id="IPR052734">
    <property type="entry name" value="Nod_factor_acetyltransferase"/>
</dbReference>
<dbReference type="PANTHER" id="PTHR37312">
    <property type="entry name" value="MEMBRANE-BOUND ACYLTRANSFERASE YKRP-RELATED"/>
    <property type="match status" value="1"/>
</dbReference>
<feature type="transmembrane region" description="Helical" evidence="1">
    <location>
        <begin position="212"/>
        <end position="231"/>
    </location>
</feature>
<accession>A0ABW2R4P2</accession>
<protein>
    <submittedName>
        <fullName evidence="3">Acyltransferase family protein</fullName>
    </submittedName>
</protein>
<dbReference type="GO" id="GO:0016746">
    <property type="term" value="F:acyltransferase activity"/>
    <property type="evidence" value="ECO:0007669"/>
    <property type="project" value="UniProtKB-KW"/>
</dbReference>
<feature type="transmembrane region" description="Helical" evidence="1">
    <location>
        <begin position="74"/>
        <end position="95"/>
    </location>
</feature>
<evidence type="ECO:0000259" key="2">
    <source>
        <dbReference type="Pfam" id="PF01757"/>
    </source>
</evidence>
<keyword evidence="3" id="KW-0012">Acyltransferase</keyword>
<feature type="transmembrane region" description="Helical" evidence="1">
    <location>
        <begin position="12"/>
        <end position="29"/>
    </location>
</feature>
<dbReference type="EMBL" id="JBHTBX010000001">
    <property type="protein sequence ID" value="MFC7433383.1"/>
    <property type="molecule type" value="Genomic_DNA"/>
</dbReference>
<reference evidence="4" key="1">
    <citation type="journal article" date="2019" name="Int. J. Syst. Evol. Microbiol.">
        <title>The Global Catalogue of Microorganisms (GCM) 10K type strain sequencing project: providing services to taxonomists for standard genome sequencing and annotation.</title>
        <authorList>
            <consortium name="The Broad Institute Genomics Platform"/>
            <consortium name="The Broad Institute Genome Sequencing Center for Infectious Disease"/>
            <person name="Wu L."/>
            <person name="Ma J."/>
        </authorList>
    </citation>
    <scope>NUCLEOTIDE SEQUENCE [LARGE SCALE GENOMIC DNA]</scope>
    <source>
        <strain evidence="4">CCUG 54518</strain>
    </source>
</reference>
<name>A0ABW2R4P2_9BURK</name>
<dbReference type="InterPro" id="IPR002656">
    <property type="entry name" value="Acyl_transf_3_dom"/>
</dbReference>
<comment type="caution">
    <text evidence="3">The sequence shown here is derived from an EMBL/GenBank/DDBJ whole genome shotgun (WGS) entry which is preliminary data.</text>
</comment>
<dbReference type="Pfam" id="PF01757">
    <property type="entry name" value="Acyl_transf_3"/>
    <property type="match status" value="1"/>
</dbReference>